<feature type="region of interest" description="Disordered" evidence="1">
    <location>
        <begin position="256"/>
        <end position="296"/>
    </location>
</feature>
<dbReference type="GO" id="GO:0016579">
    <property type="term" value="P:protein deubiquitination"/>
    <property type="evidence" value="ECO:0007669"/>
    <property type="project" value="TreeGrafter"/>
</dbReference>
<evidence type="ECO:0000256" key="1">
    <source>
        <dbReference type="SAM" id="MobiDB-lite"/>
    </source>
</evidence>
<evidence type="ECO:0008006" key="4">
    <source>
        <dbReference type="Google" id="ProtNLM"/>
    </source>
</evidence>
<name>A0AAV7IM82_COTGL</name>
<dbReference type="Proteomes" id="UP000826195">
    <property type="component" value="Unassembled WGS sequence"/>
</dbReference>
<reference evidence="2 3" key="1">
    <citation type="journal article" date="2021" name="J. Hered.">
        <title>A chromosome-level genome assembly of the parasitoid wasp, Cotesia glomerata (Hymenoptera: Braconidae).</title>
        <authorList>
            <person name="Pinto B.J."/>
            <person name="Weis J.J."/>
            <person name="Gamble T."/>
            <person name="Ode P.J."/>
            <person name="Paul R."/>
            <person name="Zaspel J.M."/>
        </authorList>
    </citation>
    <scope>NUCLEOTIDE SEQUENCE [LARGE SCALE GENOMIC DNA]</scope>
    <source>
        <strain evidence="2">CgM1</strain>
    </source>
</reference>
<feature type="non-terminal residue" evidence="2">
    <location>
        <position position="1"/>
    </location>
</feature>
<dbReference type="GO" id="GO:0004843">
    <property type="term" value="F:cysteine-type deubiquitinase activity"/>
    <property type="evidence" value="ECO:0007669"/>
    <property type="project" value="TreeGrafter"/>
</dbReference>
<comment type="caution">
    <text evidence="2">The sequence shown here is derived from an EMBL/GenBank/DDBJ whole genome shotgun (WGS) entry which is preliminary data.</text>
</comment>
<dbReference type="Gene3D" id="3.90.70.80">
    <property type="match status" value="1"/>
</dbReference>
<dbReference type="InterPro" id="IPR050704">
    <property type="entry name" value="Peptidase_C85-like"/>
</dbReference>
<proteinExistence type="predicted"/>
<dbReference type="EMBL" id="JAHXZJ010001201">
    <property type="protein sequence ID" value="KAH0553174.1"/>
    <property type="molecule type" value="Genomic_DNA"/>
</dbReference>
<accession>A0AAV7IM82</accession>
<evidence type="ECO:0000313" key="2">
    <source>
        <dbReference type="EMBL" id="KAH0553174.1"/>
    </source>
</evidence>
<evidence type="ECO:0000313" key="3">
    <source>
        <dbReference type="Proteomes" id="UP000826195"/>
    </source>
</evidence>
<organism evidence="2 3">
    <name type="scientific">Cotesia glomerata</name>
    <name type="common">Lepidopteran parasitic wasp</name>
    <name type="synonym">Apanteles glomeratus</name>
    <dbReference type="NCBI Taxonomy" id="32391"/>
    <lineage>
        <taxon>Eukaryota</taxon>
        <taxon>Metazoa</taxon>
        <taxon>Ecdysozoa</taxon>
        <taxon>Arthropoda</taxon>
        <taxon>Hexapoda</taxon>
        <taxon>Insecta</taxon>
        <taxon>Pterygota</taxon>
        <taxon>Neoptera</taxon>
        <taxon>Endopterygota</taxon>
        <taxon>Hymenoptera</taxon>
        <taxon>Apocrita</taxon>
        <taxon>Ichneumonoidea</taxon>
        <taxon>Braconidae</taxon>
        <taxon>Microgastrinae</taxon>
        <taxon>Cotesia</taxon>
    </lineage>
</organism>
<gene>
    <name evidence="2" type="ORF">KQX54_000076</name>
</gene>
<dbReference type="PANTHER" id="PTHR12419">
    <property type="entry name" value="OTU DOMAIN CONTAINING PROTEIN"/>
    <property type="match status" value="1"/>
</dbReference>
<keyword evidence="3" id="KW-1185">Reference proteome</keyword>
<sequence>ISRRLKEKINNKFKSHLQYIWSIKLVKEYVIGVIKGDSTKLDQLPDKSSSNAVSKIASTNSISIGSDNAVTTSQISESKIKIAEFNRVTKRLSVDSTDQEAENEKKKLAPTTFNTFIGNRNSKKYNIKNFTIEKMVEDGNCAFRACAYLLYNDQYQHKSIKKNVVDFVVNNWKDNVEMLNGTRQAVGRAEFDNPGQYITCMGCDGEFGTAFEIGIMVRLYNINITILHQVGNEYQLVSPLTNPTVSTSLNVVDDTTNSKGLFDDDKEKPLIQPIKSNDTSSGEKLEAKVSHSIGKN</sequence>
<dbReference type="AlphaFoldDB" id="A0AAV7IM82"/>
<protein>
    <recommendedName>
        <fullName evidence="4">OTU domain-containing protein</fullName>
    </recommendedName>
</protein>